<protein>
    <recommendedName>
        <fullName evidence="3">Nucleotide-diphospho-sugar transferase domain-containing protein</fullName>
    </recommendedName>
</protein>
<organism evidence="2">
    <name type="scientific">viral metagenome</name>
    <dbReference type="NCBI Taxonomy" id="1070528"/>
    <lineage>
        <taxon>unclassified sequences</taxon>
        <taxon>metagenomes</taxon>
        <taxon>organismal metagenomes</taxon>
    </lineage>
</organism>
<evidence type="ECO:0000313" key="2">
    <source>
        <dbReference type="EMBL" id="QHU02265.1"/>
    </source>
</evidence>
<sequence length="323" mass="37039">MKIVNYMLVFIAVTAIGMIYDRYSKKFYPDEELDKYNLVKKYLLNESESLEGKPFLWVHTKHAINARDWESFNSRNSKKLNQPYKDLCVESIVNHCSESFKICLIDDSSFEKIIPDWTIQMDGLAEPVKDKVRILALTKLLHTYGGMLVPNSTIVLKDLKPLYNEKVTNNKMFTGEMANKSDSNTYSRFGPTHKLLGCLRGCPVIKDLSEYLEILVSSDNTDQSNFEGNINRYIRKLMKDGKCNIICGKGLGTKNKKNEVILIDNLLESSGLGLCMCSLFCIILPDEDILNRTKYQWFARLNHMQVLEANTQASKFLLISRGR</sequence>
<name>A0A6C0J914_9ZZZZ</name>
<feature type="transmembrane region" description="Helical" evidence="1">
    <location>
        <begin position="6"/>
        <end position="23"/>
    </location>
</feature>
<proteinExistence type="predicted"/>
<keyword evidence="1" id="KW-0812">Transmembrane</keyword>
<dbReference type="EMBL" id="MN740355">
    <property type="protein sequence ID" value="QHU02265.1"/>
    <property type="molecule type" value="Genomic_DNA"/>
</dbReference>
<reference evidence="2" key="1">
    <citation type="journal article" date="2020" name="Nature">
        <title>Giant virus diversity and host interactions through global metagenomics.</title>
        <authorList>
            <person name="Schulz F."/>
            <person name="Roux S."/>
            <person name="Paez-Espino D."/>
            <person name="Jungbluth S."/>
            <person name="Walsh D.A."/>
            <person name="Denef V.J."/>
            <person name="McMahon K.D."/>
            <person name="Konstantinidis K.T."/>
            <person name="Eloe-Fadrosh E.A."/>
            <person name="Kyrpides N.C."/>
            <person name="Woyke T."/>
        </authorList>
    </citation>
    <scope>NUCLEOTIDE SEQUENCE</scope>
    <source>
        <strain evidence="2">GVMAG-M-3300025880-75</strain>
    </source>
</reference>
<accession>A0A6C0J914</accession>
<keyword evidence="1" id="KW-0472">Membrane</keyword>
<keyword evidence="1" id="KW-1133">Transmembrane helix</keyword>
<dbReference type="AlphaFoldDB" id="A0A6C0J914"/>
<evidence type="ECO:0008006" key="3">
    <source>
        <dbReference type="Google" id="ProtNLM"/>
    </source>
</evidence>
<evidence type="ECO:0000256" key="1">
    <source>
        <dbReference type="SAM" id="Phobius"/>
    </source>
</evidence>